<dbReference type="EMBL" id="GBHO01028315">
    <property type="protein sequence ID" value="JAG15289.1"/>
    <property type="molecule type" value="Transcribed_RNA"/>
</dbReference>
<sequence length="149" mass="17317">MSLFQIVLCVSVMTRMSSGMPTDFLLQFVNIEIVPSLVEFFRKIEAEPDPIDVDEVSDGNLSIAIEEARREEMDQKEANNYKNFKKLYEITQQRVQETQDRNAKETIFQNPLKIFPKKEDFLKNLSGPFQEIPFMPSPTNLTNVFIFSK</sequence>
<protein>
    <submittedName>
        <fullName evidence="2">Putative oxidoreductase ykvO</fullName>
    </submittedName>
</protein>
<evidence type="ECO:0000313" key="2">
    <source>
        <dbReference type="EMBL" id="JAG15289.1"/>
    </source>
</evidence>
<name>A0A0A9X5M8_LYGHE</name>
<proteinExistence type="predicted"/>
<accession>A0A0A9X5M8</accession>
<reference evidence="2" key="1">
    <citation type="journal article" date="2014" name="PLoS ONE">
        <title>Transcriptome-Based Identification of ABC Transporters in the Western Tarnished Plant Bug Lygus hesperus.</title>
        <authorList>
            <person name="Hull J.J."/>
            <person name="Chaney K."/>
            <person name="Geib S.M."/>
            <person name="Fabrick J.A."/>
            <person name="Brent C.S."/>
            <person name="Walsh D."/>
            <person name="Lavine L.C."/>
        </authorList>
    </citation>
    <scope>NUCLEOTIDE SEQUENCE</scope>
</reference>
<reference evidence="2" key="2">
    <citation type="submission" date="2014-07" db="EMBL/GenBank/DDBJ databases">
        <authorList>
            <person name="Hull J."/>
        </authorList>
    </citation>
    <scope>NUCLEOTIDE SEQUENCE</scope>
</reference>
<organism evidence="2">
    <name type="scientific">Lygus hesperus</name>
    <name type="common">Western plant bug</name>
    <dbReference type="NCBI Taxonomy" id="30085"/>
    <lineage>
        <taxon>Eukaryota</taxon>
        <taxon>Metazoa</taxon>
        <taxon>Ecdysozoa</taxon>
        <taxon>Arthropoda</taxon>
        <taxon>Hexapoda</taxon>
        <taxon>Insecta</taxon>
        <taxon>Pterygota</taxon>
        <taxon>Neoptera</taxon>
        <taxon>Paraneoptera</taxon>
        <taxon>Hemiptera</taxon>
        <taxon>Heteroptera</taxon>
        <taxon>Panheteroptera</taxon>
        <taxon>Cimicomorpha</taxon>
        <taxon>Miridae</taxon>
        <taxon>Mirini</taxon>
        <taxon>Lygus</taxon>
    </lineage>
</organism>
<dbReference type="AlphaFoldDB" id="A0A0A9X5M8"/>
<reference evidence="3" key="3">
    <citation type="submission" date="2014-09" db="EMBL/GenBank/DDBJ databases">
        <authorList>
            <person name="Magalhaes I.L.F."/>
            <person name="Oliveira U."/>
            <person name="Santos F.R."/>
            <person name="Vidigal T.H.D.A."/>
            <person name="Brescovit A.D."/>
            <person name="Santos A.J."/>
        </authorList>
    </citation>
    <scope>NUCLEOTIDE SEQUENCE</scope>
</reference>
<gene>
    <name evidence="2" type="primary">ykvO</name>
    <name evidence="2" type="ORF">CM83_10845</name>
</gene>
<evidence type="ECO:0000256" key="1">
    <source>
        <dbReference type="SAM" id="SignalP"/>
    </source>
</evidence>
<evidence type="ECO:0000313" key="3">
    <source>
        <dbReference type="EMBL" id="JAG62713.1"/>
    </source>
</evidence>
<feature type="chain" id="PRO_5015033793" evidence="1">
    <location>
        <begin position="20"/>
        <end position="149"/>
    </location>
</feature>
<dbReference type="EMBL" id="GBRD01003108">
    <property type="protein sequence ID" value="JAG62713.1"/>
    <property type="molecule type" value="Transcribed_RNA"/>
</dbReference>
<feature type="signal peptide" evidence="1">
    <location>
        <begin position="1"/>
        <end position="19"/>
    </location>
</feature>
<keyword evidence="1" id="KW-0732">Signal</keyword>